<protein>
    <recommendedName>
        <fullName evidence="3">DUF1330 domain-containing protein</fullName>
    </recommendedName>
</protein>
<dbReference type="SUPFAM" id="SSF54909">
    <property type="entry name" value="Dimeric alpha+beta barrel"/>
    <property type="match status" value="1"/>
</dbReference>
<accession>A0ABT5FJ73</accession>
<dbReference type="InterPro" id="IPR011008">
    <property type="entry name" value="Dimeric_a/b-barrel"/>
</dbReference>
<sequence>MIQIIALLFAGDKGIEGLREFESRAIEILREHQGELISASFNDVKGADEPDEIHVIQFPSPDHFNAYKNDKRLIALASLKNAMVNKMQVYITNRFHQY</sequence>
<reference evidence="1 2" key="1">
    <citation type="submission" date="2023-01" db="EMBL/GenBank/DDBJ databases">
        <title>Psychrosphaera sp. nov., isolated from marine algae.</title>
        <authorList>
            <person name="Bayburt H."/>
            <person name="Choi B.J."/>
            <person name="Kim J.M."/>
            <person name="Choi D.G."/>
            <person name="Jeon C.O."/>
        </authorList>
    </citation>
    <scope>NUCLEOTIDE SEQUENCE [LARGE SCALE GENOMIC DNA]</scope>
    <source>
        <strain evidence="1 2">G1-22</strain>
    </source>
</reference>
<dbReference type="Proteomes" id="UP001528411">
    <property type="component" value="Unassembled WGS sequence"/>
</dbReference>
<evidence type="ECO:0008006" key="3">
    <source>
        <dbReference type="Google" id="ProtNLM"/>
    </source>
</evidence>
<organism evidence="1 2">
    <name type="scientific">Psychrosphaera algicola</name>
    <dbReference type="NCBI Taxonomy" id="3023714"/>
    <lineage>
        <taxon>Bacteria</taxon>
        <taxon>Pseudomonadati</taxon>
        <taxon>Pseudomonadota</taxon>
        <taxon>Gammaproteobacteria</taxon>
        <taxon>Alteromonadales</taxon>
        <taxon>Pseudoalteromonadaceae</taxon>
        <taxon>Psychrosphaera</taxon>
    </lineage>
</organism>
<evidence type="ECO:0000313" key="1">
    <source>
        <dbReference type="EMBL" id="MDC2891237.1"/>
    </source>
</evidence>
<evidence type="ECO:0000313" key="2">
    <source>
        <dbReference type="Proteomes" id="UP001528411"/>
    </source>
</evidence>
<dbReference type="Gene3D" id="3.30.70.100">
    <property type="match status" value="1"/>
</dbReference>
<gene>
    <name evidence="1" type="ORF">PN838_23935</name>
</gene>
<proteinExistence type="predicted"/>
<comment type="caution">
    <text evidence="1">The sequence shown here is derived from an EMBL/GenBank/DDBJ whole genome shotgun (WGS) entry which is preliminary data.</text>
</comment>
<dbReference type="RefSeq" id="WP_272182260.1">
    <property type="nucleotide sequence ID" value="NZ_JAQOMS010000002.1"/>
</dbReference>
<name>A0ABT5FJ73_9GAMM</name>
<dbReference type="EMBL" id="JAQOMS010000002">
    <property type="protein sequence ID" value="MDC2891237.1"/>
    <property type="molecule type" value="Genomic_DNA"/>
</dbReference>
<keyword evidence="2" id="KW-1185">Reference proteome</keyword>